<comment type="caution">
    <text evidence="6">The sequence shown here is derived from an EMBL/GenBank/DDBJ whole genome shotgun (WGS) entry which is preliminary data.</text>
</comment>
<dbReference type="AlphaFoldDB" id="A0AAD5X6V5"/>
<evidence type="ECO:0000256" key="1">
    <source>
        <dbReference type="ARBA" id="ARBA00004123"/>
    </source>
</evidence>
<dbReference type="Proteomes" id="UP001212841">
    <property type="component" value="Unassembled WGS sequence"/>
</dbReference>
<protein>
    <recommendedName>
        <fullName evidence="5">Nucleoporin Nup159/Nup146 N-terminal domain-containing protein</fullName>
    </recommendedName>
</protein>
<evidence type="ECO:0000256" key="3">
    <source>
        <dbReference type="ARBA" id="ARBA00023242"/>
    </source>
</evidence>
<dbReference type="EMBL" id="JADGJD010000251">
    <property type="protein sequence ID" value="KAJ3052947.1"/>
    <property type="molecule type" value="Genomic_DNA"/>
</dbReference>
<proteinExistence type="predicted"/>
<feature type="non-terminal residue" evidence="6">
    <location>
        <position position="374"/>
    </location>
</feature>
<comment type="subcellular location">
    <subcellularLocation>
        <location evidence="1">Nucleus</location>
    </subcellularLocation>
</comment>
<dbReference type="InterPro" id="IPR001680">
    <property type="entry name" value="WD40_rpt"/>
</dbReference>
<feature type="region of interest" description="Disordered" evidence="4">
    <location>
        <begin position="1"/>
        <end position="22"/>
    </location>
</feature>
<accession>A0AAD5X6V5</accession>
<reference evidence="6" key="1">
    <citation type="submission" date="2020-05" db="EMBL/GenBank/DDBJ databases">
        <title>Phylogenomic resolution of chytrid fungi.</title>
        <authorList>
            <person name="Stajich J.E."/>
            <person name="Amses K."/>
            <person name="Simmons R."/>
            <person name="Seto K."/>
            <person name="Myers J."/>
            <person name="Bonds A."/>
            <person name="Quandt C.A."/>
            <person name="Barry K."/>
            <person name="Liu P."/>
            <person name="Grigoriev I."/>
            <person name="Longcore J.E."/>
            <person name="James T.Y."/>
        </authorList>
    </citation>
    <scope>NUCLEOTIDE SEQUENCE</scope>
    <source>
        <strain evidence="6">JEL0318</strain>
    </source>
</reference>
<dbReference type="Gene3D" id="2.130.10.10">
    <property type="entry name" value="YVTN repeat-like/Quinoprotein amine dehydrogenase"/>
    <property type="match status" value="1"/>
</dbReference>
<feature type="domain" description="Nucleoporin Nup159/Nup146 N-terminal" evidence="5">
    <location>
        <begin position="51"/>
        <end position="374"/>
    </location>
</feature>
<sequence>MSAQDSASGLVRELDPPEEATNEALQFKSLQIEAKLNTAKDGDGNSKSYPPSVNLLAISNKYGFVVYGISEGFAYAYLADLRTTLRTAPKSTTVPFEKQNKVLTPGRTVHHLRLSADELTLFVVFEDGAFRTWDVRRLGAGEQAEGTEGDRISDQPIIDFCPNPEAHPDMWAAVDANKQVYIGEKDKKLRAITKDVTSICWSPKGKQLVCGTSDGRMLQVTPDGTVKNVVGPPAGLGDAKRVTTIAWLENTLWYTCYATEFEGQEVELEPYVISQDGTPKTTTYRKLDHATYPEEPEEPDGPKDAKLFVEVLKNWGGKGYNLILGDPRAPEFGYQGQTPDTLDWTNWDIDDTSRVSIPMTEDGKQPYVIGTALD</sequence>
<dbReference type="InterPro" id="IPR015943">
    <property type="entry name" value="WD40/YVTN_repeat-like_dom_sf"/>
</dbReference>
<organism evidence="6 7">
    <name type="scientific">Rhizophlyctis rosea</name>
    <dbReference type="NCBI Taxonomy" id="64517"/>
    <lineage>
        <taxon>Eukaryota</taxon>
        <taxon>Fungi</taxon>
        <taxon>Fungi incertae sedis</taxon>
        <taxon>Chytridiomycota</taxon>
        <taxon>Chytridiomycota incertae sedis</taxon>
        <taxon>Chytridiomycetes</taxon>
        <taxon>Rhizophlyctidales</taxon>
        <taxon>Rhizophlyctidaceae</taxon>
        <taxon>Rhizophlyctis</taxon>
    </lineage>
</organism>
<keyword evidence="7" id="KW-1185">Reference proteome</keyword>
<dbReference type="SMART" id="SM00320">
    <property type="entry name" value="WD40"/>
    <property type="match status" value="2"/>
</dbReference>
<name>A0AAD5X6V5_9FUNG</name>
<dbReference type="Pfam" id="PF16755">
    <property type="entry name" value="Beta-prop_NUP159_NUP214"/>
    <property type="match status" value="1"/>
</dbReference>
<dbReference type="SUPFAM" id="SSF117289">
    <property type="entry name" value="Nucleoporin domain"/>
    <property type="match status" value="1"/>
</dbReference>
<keyword evidence="3" id="KW-0539">Nucleus</keyword>
<dbReference type="GO" id="GO:0005634">
    <property type="term" value="C:nucleus"/>
    <property type="evidence" value="ECO:0007669"/>
    <property type="project" value="UniProtKB-SubCell"/>
</dbReference>
<evidence type="ECO:0000259" key="5">
    <source>
        <dbReference type="Pfam" id="PF16755"/>
    </source>
</evidence>
<keyword evidence="2" id="KW-0813">Transport</keyword>
<dbReference type="InterPro" id="IPR039462">
    <property type="entry name" value="Nup159/Nup146_N"/>
</dbReference>
<evidence type="ECO:0000313" key="7">
    <source>
        <dbReference type="Proteomes" id="UP001212841"/>
    </source>
</evidence>
<evidence type="ECO:0000313" key="6">
    <source>
        <dbReference type="EMBL" id="KAJ3052947.1"/>
    </source>
</evidence>
<gene>
    <name evidence="6" type="ORF">HK097_005372</name>
</gene>
<evidence type="ECO:0000256" key="2">
    <source>
        <dbReference type="ARBA" id="ARBA00022448"/>
    </source>
</evidence>
<evidence type="ECO:0000256" key="4">
    <source>
        <dbReference type="SAM" id="MobiDB-lite"/>
    </source>
</evidence>